<evidence type="ECO:0000313" key="3">
    <source>
        <dbReference type="Proteomes" id="UP001597119"/>
    </source>
</evidence>
<feature type="transmembrane region" description="Helical" evidence="1">
    <location>
        <begin position="113"/>
        <end position="135"/>
    </location>
</feature>
<dbReference type="InterPro" id="IPR035940">
    <property type="entry name" value="CAP_sf"/>
</dbReference>
<reference evidence="2 3" key="1">
    <citation type="journal article" date="2019" name="Int. J. Syst. Evol. Microbiol.">
        <title>The Global Catalogue of Microorganisms (GCM) 10K type strain sequencing project: providing services to taxonomists for standard genome sequencing and annotation.</title>
        <authorList>
            <consortium name="The Broad Institute Genomics Platform"/>
            <consortium name="The Broad Institute Genome Sequencing Center for Infectious Disease"/>
            <person name="Wu L."/>
            <person name="Ma J."/>
        </authorList>
    </citation>
    <scope>NUCLEOTIDE SEQUENCE [LARGE SCALE GENOMIC DNA]</scope>
    <source>
        <strain evidence="2 3">CGMCC 1.12125</strain>
    </source>
</reference>
<accession>A0ABD6CBB5</accession>
<dbReference type="AlphaFoldDB" id="A0ABD6CBB5"/>
<keyword evidence="1" id="KW-1133">Transmembrane helix</keyword>
<dbReference type="Gene3D" id="3.40.33.10">
    <property type="entry name" value="CAP"/>
    <property type="match status" value="1"/>
</dbReference>
<evidence type="ECO:0000256" key="1">
    <source>
        <dbReference type="SAM" id="Phobius"/>
    </source>
</evidence>
<protein>
    <submittedName>
        <fullName evidence="2">CAP domain-containing protein</fullName>
    </submittedName>
</protein>
<proteinExistence type="predicted"/>
<dbReference type="EMBL" id="JBHUDJ010000003">
    <property type="protein sequence ID" value="MFD1587227.1"/>
    <property type="molecule type" value="Genomic_DNA"/>
</dbReference>
<keyword evidence="1" id="KW-0472">Membrane</keyword>
<keyword evidence="1" id="KW-0812">Transmembrane</keyword>
<comment type="caution">
    <text evidence="2">The sequence shown here is derived from an EMBL/GenBank/DDBJ whole genome shotgun (WGS) entry which is preliminary data.</text>
</comment>
<organism evidence="2 3">
    <name type="scientific">Halorientalis brevis</name>
    <dbReference type="NCBI Taxonomy" id="1126241"/>
    <lineage>
        <taxon>Archaea</taxon>
        <taxon>Methanobacteriati</taxon>
        <taxon>Methanobacteriota</taxon>
        <taxon>Stenosarchaea group</taxon>
        <taxon>Halobacteria</taxon>
        <taxon>Halobacteriales</taxon>
        <taxon>Haloarculaceae</taxon>
        <taxon>Halorientalis</taxon>
    </lineage>
</organism>
<gene>
    <name evidence="2" type="ORF">ACFR9U_09545</name>
</gene>
<dbReference type="RefSeq" id="WP_247374334.1">
    <property type="nucleotide sequence ID" value="NZ_JALLGV010000001.1"/>
</dbReference>
<dbReference type="Proteomes" id="UP001597119">
    <property type="component" value="Unassembled WGS sequence"/>
</dbReference>
<evidence type="ECO:0000313" key="2">
    <source>
        <dbReference type="EMBL" id="MFD1587227.1"/>
    </source>
</evidence>
<sequence length="298" mass="31442">MEWRCAWCGKPHEENDPPCDNCGHGEFEKAVVPMAPESDDDDSDTITVWVCAECGNDHPKHTPPCDRCGGGPLERRDVDYDEEAVMAEMLGADEGGRSPSADVSYLDVLDTKLVLGFVGVGLLVVVLALGFMGIVDVPGIPNDGGPVPGNATTYQGLSLSTVEAEYVSELNARRAANGDANLTRDQPLSSAATSFNQDRVRAEYADGEGPNSKAVGRRVDDACGDADPASVIFAVEAGQGQDASQRFDSERAMAQALVSAYRNSPDAPASFANTSNGIVGVDVHVAPDGRIYVTQFAC</sequence>
<name>A0ABD6CBB5_9EURY</name>
<keyword evidence="3" id="KW-1185">Reference proteome</keyword>